<organism evidence="2 3">
    <name type="scientific">Cellulomonas alba</name>
    <dbReference type="NCBI Taxonomy" id="3053467"/>
    <lineage>
        <taxon>Bacteria</taxon>
        <taxon>Bacillati</taxon>
        <taxon>Actinomycetota</taxon>
        <taxon>Actinomycetes</taxon>
        <taxon>Micrococcales</taxon>
        <taxon>Cellulomonadaceae</taxon>
        <taxon>Cellulomonas</taxon>
    </lineage>
</organism>
<dbReference type="InterPro" id="IPR001173">
    <property type="entry name" value="Glyco_trans_2-like"/>
</dbReference>
<dbReference type="InterPro" id="IPR050834">
    <property type="entry name" value="Glycosyltransf_2"/>
</dbReference>
<keyword evidence="2" id="KW-0328">Glycosyltransferase</keyword>
<feature type="domain" description="Glycosyltransferase 2-like" evidence="1">
    <location>
        <begin position="2"/>
        <end position="124"/>
    </location>
</feature>
<evidence type="ECO:0000313" key="2">
    <source>
        <dbReference type="EMBL" id="MDM7854032.1"/>
    </source>
</evidence>
<proteinExistence type="predicted"/>
<reference evidence="2 3" key="1">
    <citation type="submission" date="2023-06" db="EMBL/GenBank/DDBJ databases">
        <title>Cellulomonas sp. MW4 Whole genome sequence.</title>
        <authorList>
            <person name="Park S."/>
        </authorList>
    </citation>
    <scope>NUCLEOTIDE SEQUENCE [LARGE SCALE GENOMIC DNA]</scope>
    <source>
        <strain evidence="2 3">MW4</strain>
    </source>
</reference>
<gene>
    <name evidence="2" type="ORF">QRT04_03735</name>
</gene>
<comment type="caution">
    <text evidence="2">The sequence shown here is derived from an EMBL/GenBank/DDBJ whole genome shotgun (WGS) entry which is preliminary data.</text>
</comment>
<dbReference type="SUPFAM" id="SSF53756">
    <property type="entry name" value="UDP-Glycosyltransferase/glycogen phosphorylase"/>
    <property type="match status" value="1"/>
</dbReference>
<dbReference type="EMBL" id="JAUCGQ010000001">
    <property type="protein sequence ID" value="MDM7854032.1"/>
    <property type="molecule type" value="Genomic_DNA"/>
</dbReference>
<accession>A0ABT7SCW9</accession>
<dbReference type="PANTHER" id="PTHR43685:SF2">
    <property type="entry name" value="GLYCOSYLTRANSFERASE 2-LIKE DOMAIN-CONTAINING PROTEIN"/>
    <property type="match status" value="1"/>
</dbReference>
<name>A0ABT7SCW9_9CELL</name>
<dbReference type="GO" id="GO:0016757">
    <property type="term" value="F:glycosyltransferase activity"/>
    <property type="evidence" value="ECO:0007669"/>
    <property type="project" value="UniProtKB-KW"/>
</dbReference>
<dbReference type="RefSeq" id="WP_289453592.1">
    <property type="nucleotide sequence ID" value="NZ_JAUCGQ010000001.1"/>
</dbReference>
<keyword evidence="2" id="KW-0808">Transferase</keyword>
<dbReference type="Pfam" id="PF00535">
    <property type="entry name" value="Glycos_transf_2"/>
    <property type="match status" value="1"/>
</dbReference>
<dbReference type="InterPro" id="IPR029044">
    <property type="entry name" value="Nucleotide-diphossugar_trans"/>
</dbReference>
<evidence type="ECO:0000259" key="1">
    <source>
        <dbReference type="Pfam" id="PF00535"/>
    </source>
</evidence>
<dbReference type="Gene3D" id="3.90.550.10">
    <property type="entry name" value="Spore Coat Polysaccharide Biosynthesis Protein SpsA, Chain A"/>
    <property type="match status" value="1"/>
</dbReference>
<evidence type="ECO:0000313" key="3">
    <source>
        <dbReference type="Proteomes" id="UP001529338"/>
    </source>
</evidence>
<dbReference type="PANTHER" id="PTHR43685">
    <property type="entry name" value="GLYCOSYLTRANSFERASE"/>
    <property type="match status" value="1"/>
</dbReference>
<keyword evidence="3" id="KW-1185">Reference proteome</keyword>
<dbReference type="EC" id="2.4.-.-" evidence="2"/>
<dbReference type="CDD" id="cd00761">
    <property type="entry name" value="Glyco_tranf_GTA_type"/>
    <property type="match status" value="1"/>
</dbReference>
<protein>
    <submittedName>
        <fullName evidence="2">Glycosyltransferase</fullName>
        <ecNumber evidence="2">2.4.-.-</ecNumber>
    </submittedName>
</protein>
<dbReference type="Proteomes" id="UP001529338">
    <property type="component" value="Unassembled WGS sequence"/>
</dbReference>
<dbReference type="SUPFAM" id="SSF53448">
    <property type="entry name" value="Nucleotide-diphospho-sugar transferases"/>
    <property type="match status" value="1"/>
</dbReference>
<sequence>MSVIVATYLGAERIAGALRSLVNQSLDPGRFEVVVVSNGPEDGTPDVVRRFRAEHPEHDIRVVRTSRPGASNASNVGLASARHDYVTFVDDDDFVSRDFLAGLLAHAAPDVVVAAAFGDHVPGSRTVDFGGYLNRSVLRYAGSTVGFDELHHAASAHAGKLAPTRFARQVRFNPELASGYDVAYWSELFSRFGLDLRVVPLSAHAVYYRQLREGSASRTLSRRFVTERLIAIGVLDRLREEHPAYARTLSALASGQATHIGRYLRDHPDERHEVFAEIAERGLDEDFPYHSMNAHATTELVISYGFPPYQDTSAMVVARRIALADRPVDVLTHTMRGIRSVDERSLALVRRSVGRRMTVHGTPSFAGWAGIERFATEGMSRIAAREAELGAYESVYSRAMWPAAHVLGALCKARNPEVSWTAEFSDPLLHDAEGRVRESVVGPSEIFDEIEAACAARGVAPTTSRNLFEWLEKIAFALADRVVFTNVNQRAYMLEHTPARDTVERALEVSEISPHPTLPPEYYRLAPSGYRLDARKVNIGYFGVFYSVRGVGDLLAAIQGLSPDERRRVALHVFTDKPDETRAVVDAARVGDVVVVQPYIPYFEFLELSTHFDWLVVADARVAHTHGVNPYLPSKLSDYRGSGARIWGLVERGSVLDTLDLDAKTELGDVDAAREILRNTSSRVTA</sequence>